<dbReference type="PANTHER" id="PTHR20883:SF46">
    <property type="entry name" value="PHYTANOYL-COA HYDROXYLASE"/>
    <property type="match status" value="1"/>
</dbReference>
<dbReference type="Pfam" id="PF05721">
    <property type="entry name" value="PhyH"/>
    <property type="match status" value="1"/>
</dbReference>
<dbReference type="GO" id="GO:0005506">
    <property type="term" value="F:iron ion binding"/>
    <property type="evidence" value="ECO:0007669"/>
    <property type="project" value="UniProtKB-ARBA"/>
</dbReference>
<evidence type="ECO:0000313" key="1">
    <source>
        <dbReference type="EMBL" id="VBA39789.1"/>
    </source>
</evidence>
<organism evidence="1 2">
    <name type="scientific">Mycobacterium attenuatum</name>
    <dbReference type="NCBI Taxonomy" id="2341086"/>
    <lineage>
        <taxon>Bacteria</taxon>
        <taxon>Bacillati</taxon>
        <taxon>Actinomycetota</taxon>
        <taxon>Actinomycetes</taxon>
        <taxon>Mycobacteriales</taxon>
        <taxon>Mycobacteriaceae</taxon>
        <taxon>Mycobacterium</taxon>
    </lineage>
</organism>
<accession>A0A498Q4A1</accession>
<sequence>MSTSATAVPATVLRAFPALARQLDASPVHAKVLFVHDDFIVRAGPTRYSPEIFSDSTTAWRTFCANNFRADDPRPAEAASLPLHEWNTEFTWRPIEGPSRLLDEAQRRHYNDDGYCVLPDVVPPDVVETLIEEVDRLERIGEQRLRGMQEGRAFIARADEITFTTHIVRNSPFTRRFYTSKLFCDIVFDIIGPDVRLYWDQAVYKKPFSPLPFPWHQDNGYTFVEPQQYLTCWVALSDSDESNGGLQMVPGVHTLGTIAHRRTPLGYVCYDETPASAQSLTTKAGTIVCMSGTTPHQTGPNSTGDIRRALVAQFVPEGAVAITREADGNIVRLPTNDPTRQFPIITAGASVG</sequence>
<dbReference type="Proteomes" id="UP000273307">
    <property type="component" value="Unassembled WGS sequence"/>
</dbReference>
<evidence type="ECO:0000313" key="2">
    <source>
        <dbReference type="Proteomes" id="UP000273307"/>
    </source>
</evidence>
<proteinExistence type="predicted"/>
<evidence type="ECO:0008006" key="3">
    <source>
        <dbReference type="Google" id="ProtNLM"/>
    </source>
</evidence>
<dbReference type="OrthoDB" id="9814777at2"/>
<protein>
    <recommendedName>
        <fullName evidence="3">Ectoine dioxygenase</fullName>
    </recommendedName>
</protein>
<dbReference type="GO" id="GO:0016706">
    <property type="term" value="F:2-oxoglutarate-dependent dioxygenase activity"/>
    <property type="evidence" value="ECO:0007669"/>
    <property type="project" value="UniProtKB-ARBA"/>
</dbReference>
<dbReference type="InterPro" id="IPR008775">
    <property type="entry name" value="Phytyl_CoA_dOase-like"/>
</dbReference>
<name>A0A498Q4A1_9MYCO</name>
<gene>
    <name evidence="1" type="ORF">LAUMK136_03168</name>
</gene>
<reference evidence="1 2" key="1">
    <citation type="submission" date="2018-09" db="EMBL/GenBank/DDBJ databases">
        <authorList>
            <person name="Tagini F."/>
        </authorList>
    </citation>
    <scope>NUCLEOTIDE SEQUENCE [LARGE SCALE GENOMIC DNA]</scope>
    <source>
        <strain evidence="1 2">MK136</strain>
    </source>
</reference>
<dbReference type="AlphaFoldDB" id="A0A498Q4A1"/>
<dbReference type="PANTHER" id="PTHR20883">
    <property type="entry name" value="PHYTANOYL-COA DIOXYGENASE DOMAIN CONTAINING 1"/>
    <property type="match status" value="1"/>
</dbReference>
<dbReference type="SUPFAM" id="SSF51197">
    <property type="entry name" value="Clavaminate synthase-like"/>
    <property type="match status" value="1"/>
</dbReference>
<keyword evidence="2" id="KW-1185">Reference proteome</keyword>
<dbReference type="EMBL" id="UPHP01000080">
    <property type="protein sequence ID" value="VBA39789.1"/>
    <property type="molecule type" value="Genomic_DNA"/>
</dbReference>
<dbReference type="RefSeq" id="WP_122525679.1">
    <property type="nucleotide sequence ID" value="NZ_UPHP01000080.1"/>
</dbReference>
<dbReference type="Gene3D" id="2.60.120.620">
    <property type="entry name" value="q2cbj1_9rhob like domain"/>
    <property type="match status" value="1"/>
</dbReference>